<reference evidence="6 7" key="1">
    <citation type="journal article" date="2017" name="Gigascience">
        <title>Draft genome of the honey bee ectoparasitic mite, Tropilaelaps mercedesae, is shaped by the parasitic life history.</title>
        <authorList>
            <person name="Dong X."/>
            <person name="Armstrong S.D."/>
            <person name="Xia D."/>
            <person name="Makepeace B.L."/>
            <person name="Darby A.C."/>
            <person name="Kadowaki T."/>
        </authorList>
    </citation>
    <scope>NUCLEOTIDE SEQUENCE [LARGE SCALE GENOMIC DNA]</scope>
    <source>
        <strain evidence="6">Wuxi-XJTLU</strain>
    </source>
</reference>
<dbReference type="Gene3D" id="3.40.50.300">
    <property type="entry name" value="P-loop containing nucleotide triphosphate hydrolases"/>
    <property type="match status" value="1"/>
</dbReference>
<dbReference type="InterPro" id="IPR032438">
    <property type="entry name" value="ERCC3_RAD25_C"/>
</dbReference>
<evidence type="ECO:0000256" key="3">
    <source>
        <dbReference type="ARBA" id="ARBA00022806"/>
    </source>
</evidence>
<evidence type="ECO:0000256" key="4">
    <source>
        <dbReference type="ARBA" id="ARBA00022840"/>
    </source>
</evidence>
<name>A0A1V9X8Q8_9ACAR</name>
<evidence type="ECO:0000256" key="2">
    <source>
        <dbReference type="ARBA" id="ARBA00022801"/>
    </source>
</evidence>
<sequence length="116" mass="13413">MEMHFSRKRQRFLVNQGYSYKVITELEGFHDEEGILYRNKQEQLRLLAQVMQAGDQDEDEGIPSDSPFAMKTHKRIGNAASLSGADTGDMYAEMRRSVKSDMNRHPLFKRFKAIGK</sequence>
<dbReference type="STRING" id="418985.A0A1V9X8Q8"/>
<comment type="caution">
    <text evidence="6">The sequence shown here is derived from an EMBL/GenBank/DDBJ whole genome shotgun (WGS) entry which is preliminary data.</text>
</comment>
<dbReference type="AlphaFoldDB" id="A0A1V9X8Q8"/>
<organism evidence="6 7">
    <name type="scientific">Tropilaelaps mercedesae</name>
    <dbReference type="NCBI Taxonomy" id="418985"/>
    <lineage>
        <taxon>Eukaryota</taxon>
        <taxon>Metazoa</taxon>
        <taxon>Ecdysozoa</taxon>
        <taxon>Arthropoda</taxon>
        <taxon>Chelicerata</taxon>
        <taxon>Arachnida</taxon>
        <taxon>Acari</taxon>
        <taxon>Parasitiformes</taxon>
        <taxon>Mesostigmata</taxon>
        <taxon>Gamasina</taxon>
        <taxon>Dermanyssoidea</taxon>
        <taxon>Laelapidae</taxon>
        <taxon>Tropilaelaps</taxon>
    </lineage>
</organism>
<gene>
    <name evidence="6" type="ORF">BIW11_04257</name>
</gene>
<dbReference type="GO" id="GO:0016787">
    <property type="term" value="F:hydrolase activity"/>
    <property type="evidence" value="ECO:0007669"/>
    <property type="project" value="UniProtKB-KW"/>
</dbReference>
<evidence type="ECO:0000256" key="1">
    <source>
        <dbReference type="ARBA" id="ARBA00022741"/>
    </source>
</evidence>
<keyword evidence="1" id="KW-0547">Nucleotide-binding</keyword>
<dbReference type="Proteomes" id="UP000192247">
    <property type="component" value="Unassembled WGS sequence"/>
</dbReference>
<dbReference type="OrthoDB" id="10262986at2759"/>
<dbReference type="GO" id="GO:0005524">
    <property type="term" value="F:ATP binding"/>
    <property type="evidence" value="ECO:0007669"/>
    <property type="project" value="UniProtKB-KW"/>
</dbReference>
<evidence type="ECO:0000313" key="7">
    <source>
        <dbReference type="Proteomes" id="UP000192247"/>
    </source>
</evidence>
<protein>
    <submittedName>
        <fullName evidence="6">DNA excision repair protein haywire-like</fullName>
    </submittedName>
</protein>
<keyword evidence="3" id="KW-0347">Helicase</keyword>
<evidence type="ECO:0000313" key="6">
    <source>
        <dbReference type="EMBL" id="OQR69944.1"/>
    </source>
</evidence>
<dbReference type="InterPro" id="IPR050615">
    <property type="entry name" value="ATP-dep_DNA_Helicase"/>
</dbReference>
<dbReference type="Pfam" id="PF16203">
    <property type="entry name" value="ERCC3_RAD25_C"/>
    <property type="match status" value="1"/>
</dbReference>
<accession>A0A1V9X8Q8</accession>
<proteinExistence type="predicted"/>
<keyword evidence="4" id="KW-0067">ATP-binding</keyword>
<feature type="domain" description="ERCC3/RAD25/XPB helicase C-terminal" evidence="5">
    <location>
        <begin position="2"/>
        <end position="62"/>
    </location>
</feature>
<dbReference type="InParanoid" id="A0A1V9X8Q8"/>
<dbReference type="PANTHER" id="PTHR11274">
    <property type="entry name" value="RAD25/XP-B DNA REPAIR HELICASE"/>
    <property type="match status" value="1"/>
</dbReference>
<dbReference type="EMBL" id="MNPL01019304">
    <property type="protein sequence ID" value="OQR69944.1"/>
    <property type="molecule type" value="Genomic_DNA"/>
</dbReference>
<dbReference type="GO" id="GO:0004386">
    <property type="term" value="F:helicase activity"/>
    <property type="evidence" value="ECO:0007669"/>
    <property type="project" value="UniProtKB-KW"/>
</dbReference>
<evidence type="ECO:0000259" key="5">
    <source>
        <dbReference type="Pfam" id="PF16203"/>
    </source>
</evidence>
<keyword evidence="2" id="KW-0378">Hydrolase</keyword>
<dbReference type="PANTHER" id="PTHR11274:SF0">
    <property type="entry name" value="GENERAL TRANSCRIPTION AND DNA REPAIR FACTOR IIH HELICASE SUBUNIT XPB"/>
    <property type="match status" value="1"/>
</dbReference>
<keyword evidence="7" id="KW-1185">Reference proteome</keyword>
<dbReference type="InterPro" id="IPR027417">
    <property type="entry name" value="P-loop_NTPase"/>
</dbReference>